<dbReference type="PANTHER" id="PTHR13333">
    <property type="entry name" value="M-AAA PROTEASE-INTERACTING PROTEIN 1, MITOCHONDRIAL"/>
    <property type="match status" value="1"/>
</dbReference>
<feature type="non-terminal residue" evidence="1">
    <location>
        <position position="276"/>
    </location>
</feature>
<dbReference type="OrthoDB" id="6361925at2759"/>
<evidence type="ECO:0000313" key="2">
    <source>
        <dbReference type="Proteomes" id="UP000838878"/>
    </source>
</evidence>
<proteinExistence type="predicted"/>
<protein>
    <submittedName>
        <fullName evidence="1">Uncharacterized protein</fullName>
    </submittedName>
</protein>
<sequence length="276" mass="32636">MLVKSNLFAKKYWPIATRFASLFGVAQNYGNIKRAPEILTCQIVCQRSITTIQQEFSKTYRSFGYRQHSKDSFKLLDSKRHSNLYNAQTRSFIFGRNRDSAKKRKKRIPNLILVQNPFTWLMNKIDFGVLKYVWDPDFQEKEFKFGTKQAISRVTQVISHGQYSELNGLLTKAARLSLLRELDRNWGIKQRALLALKHEDIQISSPRKVYFIRIGDKKFCDVDMAFLALKWTPINSIESLLFTEIFARFHREYTPHCIPEWTIAYFKVTRFEVLRR</sequence>
<name>A0A8J9VQZ6_9NEOP</name>
<dbReference type="GO" id="GO:0005743">
    <property type="term" value="C:mitochondrial inner membrane"/>
    <property type="evidence" value="ECO:0007669"/>
    <property type="project" value="TreeGrafter"/>
</dbReference>
<dbReference type="GO" id="GO:0032979">
    <property type="term" value="P:protein insertion into mitochondrial inner membrane from matrix"/>
    <property type="evidence" value="ECO:0007669"/>
    <property type="project" value="TreeGrafter"/>
</dbReference>
<accession>A0A8J9VQZ6</accession>
<dbReference type="EMBL" id="OV170227">
    <property type="protein sequence ID" value="CAH0727763.1"/>
    <property type="molecule type" value="Genomic_DNA"/>
</dbReference>
<dbReference type="GO" id="GO:0043022">
    <property type="term" value="F:ribosome binding"/>
    <property type="evidence" value="ECO:0007669"/>
    <property type="project" value="TreeGrafter"/>
</dbReference>
<organism evidence="1 2">
    <name type="scientific">Brenthis ino</name>
    <name type="common">lesser marbled fritillary</name>
    <dbReference type="NCBI Taxonomy" id="405034"/>
    <lineage>
        <taxon>Eukaryota</taxon>
        <taxon>Metazoa</taxon>
        <taxon>Ecdysozoa</taxon>
        <taxon>Arthropoda</taxon>
        <taxon>Hexapoda</taxon>
        <taxon>Insecta</taxon>
        <taxon>Pterygota</taxon>
        <taxon>Neoptera</taxon>
        <taxon>Endopterygota</taxon>
        <taxon>Lepidoptera</taxon>
        <taxon>Glossata</taxon>
        <taxon>Ditrysia</taxon>
        <taxon>Papilionoidea</taxon>
        <taxon>Nymphalidae</taxon>
        <taxon>Heliconiinae</taxon>
        <taxon>Argynnini</taxon>
        <taxon>Brenthis</taxon>
    </lineage>
</organism>
<keyword evidence="2" id="KW-1185">Reference proteome</keyword>
<dbReference type="Proteomes" id="UP000838878">
    <property type="component" value="Chromosome 7"/>
</dbReference>
<reference evidence="1" key="1">
    <citation type="submission" date="2021-12" db="EMBL/GenBank/DDBJ databases">
        <authorList>
            <person name="Martin H S."/>
        </authorList>
    </citation>
    <scope>NUCLEOTIDE SEQUENCE</scope>
</reference>
<dbReference type="PANTHER" id="PTHR13333:SF5">
    <property type="entry name" value="M-AAA PROTEASE-INTERACTING PROTEIN 1, MITOCHONDRIAL"/>
    <property type="match status" value="1"/>
</dbReference>
<dbReference type="AlphaFoldDB" id="A0A8J9VQZ6"/>
<gene>
    <name evidence="1" type="ORF">BINO364_LOCUS13062</name>
</gene>
<evidence type="ECO:0000313" key="1">
    <source>
        <dbReference type="EMBL" id="CAH0727763.1"/>
    </source>
</evidence>